<name>A0AAX4FXG6_9EURY</name>
<dbReference type="PROSITE" id="PS50994">
    <property type="entry name" value="INTEGRASE"/>
    <property type="match status" value="1"/>
</dbReference>
<dbReference type="Proteomes" id="UP001305652">
    <property type="component" value="Chromosome"/>
</dbReference>
<dbReference type="InterPro" id="IPR009057">
    <property type="entry name" value="Homeodomain-like_sf"/>
</dbReference>
<dbReference type="KEGG" id="mrc:R6Y96_03880"/>
<proteinExistence type="predicted"/>
<evidence type="ECO:0000313" key="2">
    <source>
        <dbReference type="EMBL" id="WOX58656.1"/>
    </source>
</evidence>
<dbReference type="SUPFAM" id="SSF53098">
    <property type="entry name" value="Ribonuclease H-like"/>
    <property type="match status" value="1"/>
</dbReference>
<dbReference type="RefSeq" id="WP_318622480.1">
    <property type="nucleotide sequence ID" value="NZ_CP137642.1"/>
</dbReference>
<evidence type="ECO:0000259" key="1">
    <source>
        <dbReference type="PROSITE" id="PS50994"/>
    </source>
</evidence>
<accession>A0AAX4FXG6</accession>
<dbReference type="InterPro" id="IPR055247">
    <property type="entry name" value="InsJ-like_HTH"/>
</dbReference>
<sequence length="302" mass="35837">MSKLSDRDIRGIIRQWKRGRPVRDLADYHHVSRQRIYQIIAAYRQTGCYPYPQTPGRKPAQIPHETETLVLAAHDQYSLGPTHLEKKIEEVDGMHIPHNTIYRILLEHGRVEVCMKKRKQRKWVRYERDHAMSLWQGDWKMISLDGQNRWLIAFMDDSSRLITCYGVFDRPTTHFTMQILEQGFREYGTPLEILTDNGSQFVSARNPKTADHTFRKFLESHGIRHIRARVNHPQTNGKIERFFGEVERRAHRFGSVDAVVRWHNEIKPHSSLDYDEPAHAFWYRLPPERILGYAQRWMDAQE</sequence>
<dbReference type="Pfam" id="PF13518">
    <property type="entry name" value="HTH_28"/>
    <property type="match status" value="1"/>
</dbReference>
<dbReference type="AlphaFoldDB" id="A0AAX4FXG6"/>
<dbReference type="GeneID" id="85732267"/>
<gene>
    <name evidence="2" type="ORF">R6Y96_03880</name>
</gene>
<reference evidence="2 3" key="1">
    <citation type="submission" date="2023-10" db="EMBL/GenBank/DDBJ databases">
        <title>The complete genome sequence of Methanoculleus receptaculi DSM 18860.</title>
        <authorList>
            <person name="Lai S.-J."/>
            <person name="You Y.-T."/>
            <person name="Chen S.-C."/>
        </authorList>
    </citation>
    <scope>NUCLEOTIDE SEQUENCE [LARGE SCALE GENOMIC DNA]</scope>
    <source>
        <strain evidence="2 3">DSM 18860</strain>
    </source>
</reference>
<dbReference type="InterPro" id="IPR036397">
    <property type="entry name" value="RNaseH_sf"/>
</dbReference>
<dbReference type="InterPro" id="IPR001584">
    <property type="entry name" value="Integrase_cat-core"/>
</dbReference>
<protein>
    <submittedName>
        <fullName evidence="2">IS481 family transposase</fullName>
    </submittedName>
</protein>
<dbReference type="PANTHER" id="PTHR35004">
    <property type="entry name" value="TRANSPOSASE RV3428C-RELATED"/>
    <property type="match status" value="1"/>
</dbReference>
<dbReference type="PANTHER" id="PTHR35004:SF7">
    <property type="entry name" value="INTEGRASE PROTEIN"/>
    <property type="match status" value="1"/>
</dbReference>
<feature type="domain" description="Integrase catalytic" evidence="1">
    <location>
        <begin position="125"/>
        <end position="294"/>
    </location>
</feature>
<dbReference type="GO" id="GO:0003676">
    <property type="term" value="F:nucleic acid binding"/>
    <property type="evidence" value="ECO:0007669"/>
    <property type="project" value="InterPro"/>
</dbReference>
<evidence type="ECO:0000313" key="3">
    <source>
        <dbReference type="Proteomes" id="UP001305652"/>
    </source>
</evidence>
<dbReference type="Pfam" id="PF00665">
    <property type="entry name" value="rve"/>
    <property type="match status" value="1"/>
</dbReference>
<dbReference type="SUPFAM" id="SSF46689">
    <property type="entry name" value="Homeodomain-like"/>
    <property type="match status" value="1"/>
</dbReference>
<dbReference type="EMBL" id="CP137642">
    <property type="protein sequence ID" value="WOX58656.1"/>
    <property type="molecule type" value="Genomic_DNA"/>
</dbReference>
<dbReference type="InterPro" id="IPR012337">
    <property type="entry name" value="RNaseH-like_sf"/>
</dbReference>
<organism evidence="2 3">
    <name type="scientific">Methanoculleus receptaculi</name>
    <dbReference type="NCBI Taxonomy" id="394967"/>
    <lineage>
        <taxon>Archaea</taxon>
        <taxon>Methanobacteriati</taxon>
        <taxon>Methanobacteriota</taxon>
        <taxon>Stenosarchaea group</taxon>
        <taxon>Methanomicrobia</taxon>
        <taxon>Methanomicrobiales</taxon>
        <taxon>Methanomicrobiaceae</taxon>
        <taxon>Methanoculleus</taxon>
    </lineage>
</organism>
<keyword evidence="3" id="KW-1185">Reference proteome</keyword>
<dbReference type="GO" id="GO:0015074">
    <property type="term" value="P:DNA integration"/>
    <property type="evidence" value="ECO:0007669"/>
    <property type="project" value="InterPro"/>
</dbReference>
<dbReference type="Gene3D" id="3.30.420.10">
    <property type="entry name" value="Ribonuclease H-like superfamily/Ribonuclease H"/>
    <property type="match status" value="1"/>
</dbReference>